<gene>
    <name evidence="6" type="ORF">ELX58_02550</name>
</gene>
<keyword evidence="4" id="KW-0788">Thiol protease</keyword>
<evidence type="ECO:0000256" key="4">
    <source>
        <dbReference type="ARBA" id="ARBA00022807"/>
    </source>
</evidence>
<dbReference type="AlphaFoldDB" id="A0A4P6ZK69"/>
<dbReference type="GO" id="GO:0008234">
    <property type="term" value="F:cysteine-type peptidase activity"/>
    <property type="evidence" value="ECO:0007669"/>
    <property type="project" value="UniProtKB-KW"/>
</dbReference>
<dbReference type="RefSeq" id="WP_133441605.1">
    <property type="nucleotide sequence ID" value="NZ_CP034726.1"/>
</dbReference>
<evidence type="ECO:0000256" key="1">
    <source>
        <dbReference type="ARBA" id="ARBA00007074"/>
    </source>
</evidence>
<feature type="domain" description="NlpC/P60" evidence="5">
    <location>
        <begin position="39"/>
        <end position="127"/>
    </location>
</feature>
<dbReference type="Pfam" id="PF00877">
    <property type="entry name" value="NLPC_P60"/>
    <property type="match status" value="1"/>
</dbReference>
<reference evidence="7" key="1">
    <citation type="submission" date="2018-12" db="EMBL/GenBank/DDBJ databases">
        <title>A new species of lactobacillus.</title>
        <authorList>
            <person name="Jian Y."/>
            <person name="Xin L."/>
            <person name="Hong Z.J."/>
            <person name="Ming L.Z."/>
            <person name="Hong X.Z."/>
        </authorList>
    </citation>
    <scope>NUCLEOTIDE SEQUENCE [LARGE SCALE GENOMIC DNA]</scope>
    <source>
        <strain evidence="7">HSLZ-75</strain>
    </source>
</reference>
<dbReference type="InterPro" id="IPR038765">
    <property type="entry name" value="Papain-like_cys_pep_sf"/>
</dbReference>
<evidence type="ECO:0000256" key="3">
    <source>
        <dbReference type="ARBA" id="ARBA00022801"/>
    </source>
</evidence>
<dbReference type="KEGG" id="lji:ELX58_02550"/>
<keyword evidence="7" id="KW-1185">Reference proteome</keyword>
<evidence type="ECO:0000259" key="5">
    <source>
        <dbReference type="Pfam" id="PF00877"/>
    </source>
</evidence>
<evidence type="ECO:0000313" key="6">
    <source>
        <dbReference type="EMBL" id="QBP18048.1"/>
    </source>
</evidence>
<evidence type="ECO:0000313" key="7">
    <source>
        <dbReference type="Proteomes" id="UP000294321"/>
    </source>
</evidence>
<keyword evidence="3" id="KW-0378">Hydrolase</keyword>
<dbReference type="Proteomes" id="UP000294321">
    <property type="component" value="Chromosome"/>
</dbReference>
<dbReference type="OrthoDB" id="2194876at2"/>
<sequence>MSKLSPDTKKYLSYAKKWVGNIPYSMAGHADCYHKLKAGKKPASGDCSAFVLGVLAHDGYKVHQASTPTMDAEPGLKRIKPDEATVGDVVIVNKGDGYNSNGHTAFLLQPWKKYGKHTKVLQESVYHDLKNVNVKEFGPSFADLAGGKTRFYHPTKP</sequence>
<organism evidence="6 7">
    <name type="scientific">Acetilactobacillus jinshanensis</name>
    <dbReference type="NCBI Taxonomy" id="1720083"/>
    <lineage>
        <taxon>Bacteria</taxon>
        <taxon>Bacillati</taxon>
        <taxon>Bacillota</taxon>
        <taxon>Bacilli</taxon>
        <taxon>Lactobacillales</taxon>
        <taxon>Lactobacillaceae</taxon>
        <taxon>Acetilactobacillus</taxon>
    </lineage>
</organism>
<protein>
    <recommendedName>
        <fullName evidence="5">NlpC/P60 domain-containing protein</fullName>
    </recommendedName>
</protein>
<name>A0A4P6ZK69_9LACO</name>
<comment type="similarity">
    <text evidence="1">Belongs to the peptidase C40 family.</text>
</comment>
<dbReference type="SUPFAM" id="SSF54001">
    <property type="entry name" value="Cysteine proteinases"/>
    <property type="match status" value="1"/>
</dbReference>
<proteinExistence type="inferred from homology"/>
<dbReference type="EMBL" id="CP034726">
    <property type="protein sequence ID" value="QBP18048.1"/>
    <property type="molecule type" value="Genomic_DNA"/>
</dbReference>
<accession>A0A4P6ZK69</accession>
<dbReference type="GO" id="GO:0006508">
    <property type="term" value="P:proteolysis"/>
    <property type="evidence" value="ECO:0007669"/>
    <property type="project" value="UniProtKB-KW"/>
</dbReference>
<keyword evidence="2" id="KW-0645">Protease</keyword>
<dbReference type="Gene3D" id="3.90.1720.10">
    <property type="entry name" value="endopeptidase domain like (from Nostoc punctiforme)"/>
    <property type="match status" value="1"/>
</dbReference>
<evidence type="ECO:0000256" key="2">
    <source>
        <dbReference type="ARBA" id="ARBA00022670"/>
    </source>
</evidence>
<dbReference type="InterPro" id="IPR000064">
    <property type="entry name" value="NLP_P60_dom"/>
</dbReference>